<dbReference type="EMBL" id="RKRF01000009">
    <property type="protein sequence ID" value="RPF53234.1"/>
    <property type="molecule type" value="Genomic_DNA"/>
</dbReference>
<organism evidence="2 3">
    <name type="scientific">Aquisalibacillus elongatus</name>
    <dbReference type="NCBI Taxonomy" id="485577"/>
    <lineage>
        <taxon>Bacteria</taxon>
        <taxon>Bacillati</taxon>
        <taxon>Bacillota</taxon>
        <taxon>Bacilli</taxon>
        <taxon>Bacillales</taxon>
        <taxon>Bacillaceae</taxon>
        <taxon>Aquisalibacillus</taxon>
    </lineage>
</organism>
<name>A0A3N5B724_9BACI</name>
<keyword evidence="3" id="KW-1185">Reference proteome</keyword>
<evidence type="ECO:0000256" key="1">
    <source>
        <dbReference type="SAM" id="SignalP"/>
    </source>
</evidence>
<dbReference type="AlphaFoldDB" id="A0A3N5B724"/>
<gene>
    <name evidence="2" type="ORF">EDC24_1731</name>
</gene>
<feature type="chain" id="PRO_5018196447" description="Lipoprotein" evidence="1">
    <location>
        <begin position="23"/>
        <end position="196"/>
    </location>
</feature>
<dbReference type="RefSeq" id="WP_124221646.1">
    <property type="nucleotide sequence ID" value="NZ_RKRF01000009.1"/>
</dbReference>
<evidence type="ECO:0000313" key="2">
    <source>
        <dbReference type="EMBL" id="RPF53234.1"/>
    </source>
</evidence>
<evidence type="ECO:0008006" key="4">
    <source>
        <dbReference type="Google" id="ProtNLM"/>
    </source>
</evidence>
<evidence type="ECO:0000313" key="3">
    <source>
        <dbReference type="Proteomes" id="UP000276443"/>
    </source>
</evidence>
<keyword evidence="1" id="KW-0732">Signal</keyword>
<feature type="signal peptide" evidence="1">
    <location>
        <begin position="1"/>
        <end position="22"/>
    </location>
</feature>
<comment type="caution">
    <text evidence="2">The sequence shown here is derived from an EMBL/GenBank/DDBJ whole genome shotgun (WGS) entry which is preliminary data.</text>
</comment>
<sequence length="196" mass="22373">MRKYVLLLSLLTLIACSPEASADDAFVTLEPLEESNTAKSTKRLALGPVMEFDLTFQDPENTKLDVWIERYHEGELFNPDSKHFRTVDENIKHANRTIGWFIVDPQADLLDMRLYDFDESGSTTGSNKFESNINSNPISHGFLIDGSIDLEKSQEYTIAVFNQSNNENSIKAYDDVDQILNNNRVVYLMKVQVEEK</sequence>
<accession>A0A3N5B724</accession>
<protein>
    <recommendedName>
        <fullName evidence="4">Lipoprotein</fullName>
    </recommendedName>
</protein>
<dbReference type="OrthoDB" id="2716638at2"/>
<reference evidence="2 3" key="1">
    <citation type="submission" date="2018-11" db="EMBL/GenBank/DDBJ databases">
        <title>Genomic Encyclopedia of Type Strains, Phase IV (KMG-IV): sequencing the most valuable type-strain genomes for metagenomic binning, comparative biology and taxonomic classification.</title>
        <authorList>
            <person name="Goeker M."/>
        </authorList>
    </citation>
    <scope>NUCLEOTIDE SEQUENCE [LARGE SCALE GENOMIC DNA]</scope>
    <source>
        <strain evidence="2 3">DSM 18090</strain>
    </source>
</reference>
<proteinExistence type="predicted"/>
<dbReference type="Proteomes" id="UP000276443">
    <property type="component" value="Unassembled WGS sequence"/>
</dbReference>
<dbReference type="PROSITE" id="PS51257">
    <property type="entry name" value="PROKAR_LIPOPROTEIN"/>
    <property type="match status" value="1"/>
</dbReference>